<keyword evidence="2" id="KW-1185">Reference proteome</keyword>
<feature type="non-terminal residue" evidence="1">
    <location>
        <position position="1"/>
    </location>
</feature>
<evidence type="ECO:0000313" key="1">
    <source>
        <dbReference type="EMBL" id="CAF4268591.1"/>
    </source>
</evidence>
<accession>A0A820FXI7</accession>
<protein>
    <submittedName>
        <fullName evidence="1">Uncharacterized protein</fullName>
    </submittedName>
</protein>
<comment type="caution">
    <text evidence="1">The sequence shown here is derived from an EMBL/GenBank/DDBJ whole genome shotgun (WGS) entry which is preliminary data.</text>
</comment>
<sequence>ITLYICCNSMANDIKKQKFELERCVNISDDLYKLMREKTKENVCYLCEHLHNLKHDEKLVVEFDSFVKQLDDDICRHYSNKPIHKINIEINELRKQVQFAIKEFKYIINENLSHSQIEAFVSTLMETVDTVFNQIISLFEAVNEEVSGVKKELVLHKDEIYILKRNLVMNNCHLLIRELFSNAEALLFELFQTVKLPTIHIKDTH</sequence>
<dbReference type="AlphaFoldDB" id="A0A820FXI7"/>
<gene>
    <name evidence="1" type="ORF">OVN521_LOCUS29965</name>
</gene>
<proteinExistence type="predicted"/>
<dbReference type="Proteomes" id="UP000663866">
    <property type="component" value="Unassembled WGS sequence"/>
</dbReference>
<organism evidence="1 2">
    <name type="scientific">Rotaria magnacalcarata</name>
    <dbReference type="NCBI Taxonomy" id="392030"/>
    <lineage>
        <taxon>Eukaryota</taxon>
        <taxon>Metazoa</taxon>
        <taxon>Spiralia</taxon>
        <taxon>Gnathifera</taxon>
        <taxon>Rotifera</taxon>
        <taxon>Eurotatoria</taxon>
        <taxon>Bdelloidea</taxon>
        <taxon>Philodinida</taxon>
        <taxon>Philodinidae</taxon>
        <taxon>Rotaria</taxon>
    </lineage>
</organism>
<evidence type="ECO:0000313" key="2">
    <source>
        <dbReference type="Proteomes" id="UP000663866"/>
    </source>
</evidence>
<reference evidence="1" key="1">
    <citation type="submission" date="2021-02" db="EMBL/GenBank/DDBJ databases">
        <authorList>
            <person name="Nowell W R."/>
        </authorList>
    </citation>
    <scope>NUCLEOTIDE SEQUENCE</scope>
</reference>
<name>A0A820FXI7_9BILA</name>
<dbReference type="EMBL" id="CAJOBG010009550">
    <property type="protein sequence ID" value="CAF4268591.1"/>
    <property type="molecule type" value="Genomic_DNA"/>
</dbReference>